<evidence type="ECO:0000259" key="3">
    <source>
        <dbReference type="PROSITE" id="PS51263"/>
    </source>
</evidence>
<dbReference type="GO" id="GO:0015629">
    <property type="term" value="C:actin cytoskeleton"/>
    <property type="evidence" value="ECO:0007669"/>
    <property type="project" value="InterPro"/>
</dbReference>
<dbReference type="EMBL" id="MU827849">
    <property type="protein sequence ID" value="KAJ7318653.1"/>
    <property type="molecule type" value="Genomic_DNA"/>
</dbReference>
<dbReference type="InterPro" id="IPR017904">
    <property type="entry name" value="ADF/Cofilin"/>
</dbReference>
<evidence type="ECO:0000313" key="5">
    <source>
        <dbReference type="Proteomes" id="UP001163046"/>
    </source>
</evidence>
<proteinExistence type="inferred from homology"/>
<feature type="domain" description="ADF-H" evidence="3">
    <location>
        <begin position="3"/>
        <end position="135"/>
    </location>
</feature>
<dbReference type="GO" id="GO:0030042">
    <property type="term" value="P:actin filament depolymerization"/>
    <property type="evidence" value="ECO:0007669"/>
    <property type="project" value="InterPro"/>
</dbReference>
<dbReference type="Pfam" id="PF00241">
    <property type="entry name" value="Cofilin_ADF"/>
    <property type="match status" value="1"/>
</dbReference>
<dbReference type="AlphaFoldDB" id="A0A9W9Y8M3"/>
<evidence type="ECO:0000256" key="2">
    <source>
        <dbReference type="ARBA" id="ARBA00023203"/>
    </source>
</evidence>
<dbReference type="PROSITE" id="PS51263">
    <property type="entry name" value="ADF_H"/>
    <property type="match status" value="1"/>
</dbReference>
<name>A0A9W9Y8M3_9CNID</name>
<evidence type="ECO:0000313" key="4">
    <source>
        <dbReference type="EMBL" id="KAJ7318653.1"/>
    </source>
</evidence>
<dbReference type="OrthoDB" id="10249245at2759"/>
<sequence>MNSSGIRVKEECVAAFNEIKDNHRWKYVIFKLSDNKQSIAVSKKVRTSTYEDFIKLFRMDECLYALYEFTYQTEDRGPASKIVFFSWTPEDSQEERMIYASSRVLFQNKISPHMPSVEATEQDDLEEENVTSRIHQKRIIRRI</sequence>
<dbReference type="Proteomes" id="UP001163046">
    <property type="component" value="Unassembled WGS sequence"/>
</dbReference>
<dbReference type="PANTHER" id="PTHR11913">
    <property type="entry name" value="COFILIN-RELATED"/>
    <property type="match status" value="1"/>
</dbReference>
<dbReference type="InterPro" id="IPR029006">
    <property type="entry name" value="ADF-H/Gelsolin-like_dom_sf"/>
</dbReference>
<evidence type="ECO:0000256" key="1">
    <source>
        <dbReference type="ARBA" id="ARBA00006844"/>
    </source>
</evidence>
<dbReference type="CDD" id="cd11286">
    <property type="entry name" value="ADF_cofilin_like"/>
    <property type="match status" value="1"/>
</dbReference>
<accession>A0A9W9Y8M3</accession>
<dbReference type="GO" id="GO:0003779">
    <property type="term" value="F:actin binding"/>
    <property type="evidence" value="ECO:0007669"/>
    <property type="project" value="UniProtKB-KW"/>
</dbReference>
<comment type="similarity">
    <text evidence="1">Belongs to the actin-binding proteins ADF family.</text>
</comment>
<protein>
    <submittedName>
        <fullName evidence="4">Cofilin</fullName>
    </submittedName>
</protein>
<keyword evidence="2" id="KW-0009">Actin-binding</keyword>
<reference evidence="4" key="1">
    <citation type="submission" date="2023-01" db="EMBL/GenBank/DDBJ databases">
        <title>Genome assembly of the deep-sea coral Lophelia pertusa.</title>
        <authorList>
            <person name="Herrera S."/>
            <person name="Cordes E."/>
        </authorList>
    </citation>
    <scope>NUCLEOTIDE SEQUENCE</scope>
    <source>
        <strain evidence="4">USNM1676648</strain>
        <tissue evidence="4">Polyp</tissue>
    </source>
</reference>
<dbReference type="SUPFAM" id="SSF55753">
    <property type="entry name" value="Actin depolymerizing proteins"/>
    <property type="match status" value="1"/>
</dbReference>
<dbReference type="InterPro" id="IPR002108">
    <property type="entry name" value="ADF-H"/>
</dbReference>
<organism evidence="4 5">
    <name type="scientific">Desmophyllum pertusum</name>
    <dbReference type="NCBI Taxonomy" id="174260"/>
    <lineage>
        <taxon>Eukaryota</taxon>
        <taxon>Metazoa</taxon>
        <taxon>Cnidaria</taxon>
        <taxon>Anthozoa</taxon>
        <taxon>Hexacorallia</taxon>
        <taxon>Scleractinia</taxon>
        <taxon>Caryophylliina</taxon>
        <taxon>Caryophylliidae</taxon>
        <taxon>Desmophyllum</taxon>
    </lineage>
</organism>
<keyword evidence="5" id="KW-1185">Reference proteome</keyword>
<comment type="caution">
    <text evidence="4">The sequence shown here is derived from an EMBL/GenBank/DDBJ whole genome shotgun (WGS) entry which is preliminary data.</text>
</comment>
<dbReference type="Gene3D" id="3.40.20.10">
    <property type="entry name" value="Severin"/>
    <property type="match status" value="1"/>
</dbReference>
<gene>
    <name evidence="4" type="primary">COF1</name>
    <name evidence="4" type="ORF">OS493_037510</name>
</gene>
<dbReference type="SMART" id="SM00102">
    <property type="entry name" value="ADF"/>
    <property type="match status" value="1"/>
</dbReference>